<feature type="transmembrane region" description="Helical" evidence="1">
    <location>
        <begin position="42"/>
        <end position="65"/>
    </location>
</feature>
<gene>
    <name evidence="2" type="ORF">CK500_02535</name>
</gene>
<accession>A0A2A2FLY4</accession>
<dbReference type="AlphaFoldDB" id="A0A2A2FLY4"/>
<keyword evidence="1" id="KW-0812">Transmembrane</keyword>
<organism evidence="2 3">
    <name type="scientific">Halorubrum salipaludis</name>
    <dbReference type="NCBI Taxonomy" id="2032630"/>
    <lineage>
        <taxon>Archaea</taxon>
        <taxon>Methanobacteriati</taxon>
        <taxon>Methanobacteriota</taxon>
        <taxon>Stenosarchaea group</taxon>
        <taxon>Halobacteria</taxon>
        <taxon>Halobacteriales</taxon>
        <taxon>Haloferacaceae</taxon>
        <taxon>Halorubrum</taxon>
    </lineage>
</organism>
<keyword evidence="1" id="KW-1133">Transmembrane helix</keyword>
<dbReference type="Proteomes" id="UP000218083">
    <property type="component" value="Unassembled WGS sequence"/>
</dbReference>
<dbReference type="RefSeq" id="WP_095635676.1">
    <property type="nucleotide sequence ID" value="NZ_NSKC01000001.1"/>
</dbReference>
<proteinExistence type="predicted"/>
<evidence type="ECO:0000313" key="2">
    <source>
        <dbReference type="EMBL" id="PAU85565.1"/>
    </source>
</evidence>
<dbReference type="EMBL" id="NSKC01000001">
    <property type="protein sequence ID" value="PAU85565.1"/>
    <property type="molecule type" value="Genomic_DNA"/>
</dbReference>
<reference evidence="2 3" key="1">
    <citation type="submission" date="2017-08" db="EMBL/GenBank/DDBJ databases">
        <title>The strain WRN001 was isolated from Binhai saline alkaline soil, Tianjin, China.</title>
        <authorList>
            <person name="Liu D."/>
            <person name="Zhang G."/>
        </authorList>
    </citation>
    <scope>NUCLEOTIDE SEQUENCE [LARGE SCALE GENOMIC DNA]</scope>
    <source>
        <strain evidence="2 3">WN019</strain>
    </source>
</reference>
<evidence type="ECO:0000313" key="3">
    <source>
        <dbReference type="Proteomes" id="UP000218083"/>
    </source>
</evidence>
<sequence length="70" mass="7152">MIRRWIRSLSRAGALVGALLIGVAVASTLFMVLSAADVVDEVVLLVVLGVGSATVATGAAVYGYMQTDGE</sequence>
<protein>
    <submittedName>
        <fullName evidence="2">Uncharacterized protein</fullName>
    </submittedName>
</protein>
<name>A0A2A2FLY4_9EURY</name>
<feature type="transmembrane region" description="Helical" evidence="1">
    <location>
        <begin position="12"/>
        <end position="36"/>
    </location>
</feature>
<keyword evidence="1" id="KW-0472">Membrane</keyword>
<evidence type="ECO:0000256" key="1">
    <source>
        <dbReference type="SAM" id="Phobius"/>
    </source>
</evidence>
<keyword evidence="3" id="KW-1185">Reference proteome</keyword>
<comment type="caution">
    <text evidence="2">The sequence shown here is derived from an EMBL/GenBank/DDBJ whole genome shotgun (WGS) entry which is preliminary data.</text>
</comment>